<dbReference type="AlphaFoldDB" id="A0A0F5I6Q9"/>
<comment type="caution">
    <text evidence="1">The sequence shown here is derived from an EMBL/GenBank/DDBJ whole genome shotgun (WGS) entry which is preliminary data.</text>
</comment>
<proteinExistence type="predicted"/>
<dbReference type="Proteomes" id="UP000031563">
    <property type="component" value="Unassembled WGS sequence"/>
</dbReference>
<evidence type="ECO:0000313" key="1">
    <source>
        <dbReference type="EMBL" id="KKB40857.1"/>
    </source>
</evidence>
<sequence>MLYEKAKAAAGIRERFFSFCGEVIYNIKESVRHSWFEEG</sequence>
<dbReference type="STRING" id="1221996.QY95_01169"/>
<dbReference type="EMBL" id="JWIR02000026">
    <property type="protein sequence ID" value="KKB40857.1"/>
    <property type="molecule type" value="Genomic_DNA"/>
</dbReference>
<organism evidence="1 2">
    <name type="scientific">Bacillus thermotolerans</name>
    <name type="common">Quasibacillus thermotolerans</name>
    <dbReference type="NCBI Taxonomy" id="1221996"/>
    <lineage>
        <taxon>Bacteria</taxon>
        <taxon>Bacillati</taxon>
        <taxon>Bacillota</taxon>
        <taxon>Bacilli</taxon>
        <taxon>Bacillales</taxon>
        <taxon>Bacillaceae</taxon>
        <taxon>Bacillus</taxon>
    </lineage>
</organism>
<keyword evidence="2" id="KW-1185">Reference proteome</keyword>
<gene>
    <name evidence="1" type="ORF">QY95_01169</name>
</gene>
<accession>A0A0F5I6Q9</accession>
<protein>
    <submittedName>
        <fullName evidence="1">Uncharacterized protein</fullName>
    </submittedName>
</protein>
<accession>A0A0F5HUX9</accession>
<reference evidence="1" key="1">
    <citation type="submission" date="2015-02" db="EMBL/GenBank/DDBJ databases">
        <title>Genome Assembly of Bacillaceae bacterium MTCC 8252.</title>
        <authorList>
            <person name="Verma A."/>
            <person name="Khatri I."/>
            <person name="Mual P."/>
            <person name="Subramanian S."/>
            <person name="Krishnamurthi S."/>
        </authorList>
    </citation>
    <scope>NUCLEOTIDE SEQUENCE [LARGE SCALE GENOMIC DNA]</scope>
    <source>
        <strain evidence="1">MTCC 8252</strain>
    </source>
</reference>
<name>A0A0F5I6Q9_BACTR</name>
<evidence type="ECO:0000313" key="2">
    <source>
        <dbReference type="Proteomes" id="UP000031563"/>
    </source>
</evidence>